<evidence type="ECO:0008006" key="5">
    <source>
        <dbReference type="Google" id="ProtNLM"/>
    </source>
</evidence>
<dbReference type="PANTHER" id="PTHR11567">
    <property type="entry name" value="ACID PHOSPHATASE-RELATED"/>
    <property type="match status" value="1"/>
</dbReference>
<organism evidence="3 4">
    <name type="scientific">Tilletia walkeri</name>
    <dbReference type="NCBI Taxonomy" id="117179"/>
    <lineage>
        <taxon>Eukaryota</taxon>
        <taxon>Fungi</taxon>
        <taxon>Dikarya</taxon>
        <taxon>Basidiomycota</taxon>
        <taxon>Ustilaginomycotina</taxon>
        <taxon>Exobasidiomycetes</taxon>
        <taxon>Tilletiales</taxon>
        <taxon>Tilletiaceae</taxon>
        <taxon>Tilletia</taxon>
    </lineage>
</organism>
<evidence type="ECO:0000313" key="3">
    <source>
        <dbReference type="EMBL" id="KAE8271469.1"/>
    </source>
</evidence>
<proteinExistence type="predicted"/>
<feature type="transmembrane region" description="Helical" evidence="2">
    <location>
        <begin position="401"/>
        <end position="426"/>
    </location>
</feature>
<accession>A0A8X7T7K8</accession>
<protein>
    <recommendedName>
        <fullName evidence="5">Acid phosphatase</fullName>
    </recommendedName>
</protein>
<keyword evidence="2" id="KW-0472">Membrane</keyword>
<sequence>MASSVIGLLTLSRHSDRLSFYQDATTYDAVQTNLTVLGYLQHLQNGADLRSMYIADGSPNQIQGISSLKGENAQMSVVADAGGEGGVIMESAAAALQGMYPIFDDSLLLANGSTVTWSRVQLIPIESVEVEDSYYMEGYTGCNAWKTRLNKWYTSPDFLAQSQIANSFYKSISPLLGDRSATLENAWNIFDFLNVQNIHNASFAQLLQPGVLEQARYWANYHEAGSFSDPDHSNVGNIAGQAILPLLLENLETLSNTSTPLKMVNLFGAYKPFLSLFNLMDVTGFPSDSVVDYAATMLLEVHSDRTLRMLFRNGTVGNFEAYPLFGASAVSNVPLDEFTTKLQPYALGSDADWCSKCATTSTMHGCDILASLNGTSGSGRGGGGKFAPITSTEGRHHVSPVVAGLIGSIVTLALCGFLLVLSVLFLRRGSEKRATKRASSGSRVDRWAERREHQLGGGGETTAAPYELGHRASS</sequence>
<evidence type="ECO:0000256" key="1">
    <source>
        <dbReference type="SAM" id="MobiDB-lite"/>
    </source>
</evidence>
<dbReference type="InterPro" id="IPR050645">
    <property type="entry name" value="Histidine_acid_phosphatase"/>
</dbReference>
<feature type="compositionally biased region" description="Basic and acidic residues" evidence="1">
    <location>
        <begin position="443"/>
        <end position="454"/>
    </location>
</feature>
<keyword evidence="2" id="KW-1133">Transmembrane helix</keyword>
<keyword evidence="2" id="KW-0812">Transmembrane</keyword>
<dbReference type="InterPro" id="IPR029033">
    <property type="entry name" value="His_PPase_superfam"/>
</dbReference>
<dbReference type="PANTHER" id="PTHR11567:SF142">
    <property type="entry name" value="PHOSPHOGLYCERATE MUTASE-LIKE PROTEIN"/>
    <property type="match status" value="1"/>
</dbReference>
<gene>
    <name evidence="3" type="ORF">A4X09_0g877</name>
</gene>
<dbReference type="EMBL" id="LWDG02000018">
    <property type="protein sequence ID" value="KAE8271469.1"/>
    <property type="molecule type" value="Genomic_DNA"/>
</dbReference>
<comment type="caution">
    <text evidence="3">The sequence shown here is derived from an EMBL/GenBank/DDBJ whole genome shotgun (WGS) entry which is preliminary data.</text>
</comment>
<feature type="region of interest" description="Disordered" evidence="1">
    <location>
        <begin position="435"/>
        <end position="474"/>
    </location>
</feature>
<dbReference type="AlphaFoldDB" id="A0A8X7T7K8"/>
<name>A0A8X7T7K8_9BASI</name>
<dbReference type="Proteomes" id="UP000078113">
    <property type="component" value="Unassembled WGS sequence"/>
</dbReference>
<reference evidence="3" key="1">
    <citation type="submission" date="2016-04" db="EMBL/GenBank/DDBJ databases">
        <authorList>
            <person name="Nguyen H.D."/>
            <person name="Samba Siva P."/>
            <person name="Cullis J."/>
            <person name="Levesque C.A."/>
            <person name="Hambleton S."/>
        </authorList>
    </citation>
    <scope>NUCLEOTIDE SEQUENCE</scope>
    <source>
        <strain evidence="3">DAOMC 236422</strain>
    </source>
</reference>
<evidence type="ECO:0000313" key="4">
    <source>
        <dbReference type="Proteomes" id="UP000078113"/>
    </source>
</evidence>
<reference evidence="3" key="2">
    <citation type="journal article" date="2019" name="IMA Fungus">
        <title>Genome sequencing and comparison of five Tilletia species to identify candidate genes for the detection of regulated species infecting wheat.</title>
        <authorList>
            <person name="Nguyen H.D.T."/>
            <person name="Sultana T."/>
            <person name="Kesanakurti P."/>
            <person name="Hambleton S."/>
        </authorList>
    </citation>
    <scope>NUCLEOTIDE SEQUENCE</scope>
    <source>
        <strain evidence="3">DAOMC 236422</strain>
    </source>
</reference>
<dbReference type="GO" id="GO:0016791">
    <property type="term" value="F:phosphatase activity"/>
    <property type="evidence" value="ECO:0007669"/>
    <property type="project" value="TreeGrafter"/>
</dbReference>
<evidence type="ECO:0000256" key="2">
    <source>
        <dbReference type="SAM" id="Phobius"/>
    </source>
</evidence>
<dbReference type="SUPFAM" id="SSF53254">
    <property type="entry name" value="Phosphoglycerate mutase-like"/>
    <property type="match status" value="1"/>
</dbReference>
<keyword evidence="4" id="KW-1185">Reference proteome</keyword>
<dbReference type="Gene3D" id="3.40.50.1240">
    <property type="entry name" value="Phosphoglycerate mutase-like"/>
    <property type="match status" value="1"/>
</dbReference>